<dbReference type="AlphaFoldDB" id="A0A380WYY1"/>
<organism evidence="1 2">
    <name type="scientific">Anaerococcus octavius</name>
    <dbReference type="NCBI Taxonomy" id="54007"/>
    <lineage>
        <taxon>Bacteria</taxon>
        <taxon>Bacillati</taxon>
        <taxon>Bacillota</taxon>
        <taxon>Tissierellia</taxon>
        <taxon>Tissierellales</taxon>
        <taxon>Peptoniphilaceae</taxon>
        <taxon>Anaerococcus</taxon>
    </lineage>
</organism>
<dbReference type="EMBL" id="UFTA01000002">
    <property type="protein sequence ID" value="SUU93392.1"/>
    <property type="molecule type" value="Genomic_DNA"/>
</dbReference>
<gene>
    <name evidence="1" type="ORF">NCTC9810_01750</name>
</gene>
<sequence length="36" mass="4117">MRFHEYNNADYSFTANKSVRRVGNGIAKVPVVFSLK</sequence>
<evidence type="ECO:0000313" key="1">
    <source>
        <dbReference type="EMBL" id="SUU93392.1"/>
    </source>
</evidence>
<proteinExistence type="predicted"/>
<name>A0A380WYY1_9FIRM</name>
<dbReference type="Proteomes" id="UP000255124">
    <property type="component" value="Unassembled WGS sequence"/>
</dbReference>
<accession>A0A380WYY1</accession>
<protein>
    <submittedName>
        <fullName evidence="1">Uncharacterized protein</fullName>
    </submittedName>
</protein>
<reference evidence="1 2" key="1">
    <citation type="submission" date="2018-06" db="EMBL/GenBank/DDBJ databases">
        <authorList>
            <consortium name="Pathogen Informatics"/>
            <person name="Doyle S."/>
        </authorList>
    </citation>
    <scope>NUCLEOTIDE SEQUENCE [LARGE SCALE GENOMIC DNA]</scope>
    <source>
        <strain evidence="1 2">NCTC9810</strain>
    </source>
</reference>
<evidence type="ECO:0000313" key="2">
    <source>
        <dbReference type="Proteomes" id="UP000255124"/>
    </source>
</evidence>